<comment type="caution">
    <text evidence="3">The sequence shown here is derived from an EMBL/GenBank/DDBJ whole genome shotgun (WGS) entry which is preliminary data.</text>
</comment>
<feature type="compositionally biased region" description="Low complexity" evidence="1">
    <location>
        <begin position="354"/>
        <end position="384"/>
    </location>
</feature>
<accession>A0A0G1NCC7</accession>
<evidence type="ECO:0000256" key="1">
    <source>
        <dbReference type="SAM" id="MobiDB-lite"/>
    </source>
</evidence>
<dbReference type="AlphaFoldDB" id="A0A0G1NCC7"/>
<evidence type="ECO:0000313" key="3">
    <source>
        <dbReference type="EMBL" id="KKT81859.1"/>
    </source>
</evidence>
<evidence type="ECO:0000313" key="4">
    <source>
        <dbReference type="Proteomes" id="UP000034032"/>
    </source>
</evidence>
<feature type="signal peptide" evidence="2">
    <location>
        <begin position="1"/>
        <end position="44"/>
    </location>
</feature>
<dbReference type="Proteomes" id="UP000034032">
    <property type="component" value="Unassembled WGS sequence"/>
</dbReference>
<sequence length="537" mass="55146">MLSGASMFFMDKATDSKKTSKWSFLGVLFAVLAAFLFFSGSASAGGNAIDTADYIYFRIDTEINVLNDKSVLVKWSCGGGATSGSLSIYQGSVTDGTSSDSDGLVNGIVQIASQSLENAGANGSGCDGGESITASVSLGGWVSRTWASSITDTAGGFINRASMDYTIVVNGIVEQLGNTLTLNGTTASATYSGTVASQSYSNYSGTYKKYIAGSTDAGTVKGGADGYVNRTSSALTISATASQSVDFGASTDSDLDESSLLFGHVVTVSGYTNGSVRAGDSLSIVCSNGGAGSWYCPVPLAHTGTTAEYSYPSGGITSLTATYTDRTTGGDAQVASTITPPTPSGGGSYSESGTVPATPATPAVPATPATEETPAVPATPAIPATPATPASRGFVSLAALNLKEGDVVSAAGSDDPDVYIVNDWGYKRLFLNPAIFGFYGHLGGFNRVKNTSSTVRDTMVTSGLFRNCETNDAKVYGVEATGEDAGLLHWVNVSGDEAVAQDSEFFKKVFCINGNEFNWYSKGADYSSVGQVPAYSR</sequence>
<feature type="region of interest" description="Disordered" evidence="1">
    <location>
        <begin position="331"/>
        <end position="384"/>
    </location>
</feature>
<feature type="chain" id="PRO_5002538810" evidence="2">
    <location>
        <begin position="45"/>
        <end position="537"/>
    </location>
</feature>
<keyword evidence="2" id="KW-0732">Signal</keyword>
<proteinExistence type="predicted"/>
<name>A0A0G1NCC7_9BACT</name>
<reference evidence="3 4" key="1">
    <citation type="journal article" date="2015" name="Nature">
        <title>rRNA introns, odd ribosomes, and small enigmatic genomes across a large radiation of phyla.</title>
        <authorList>
            <person name="Brown C.T."/>
            <person name="Hug L.A."/>
            <person name="Thomas B.C."/>
            <person name="Sharon I."/>
            <person name="Castelle C.J."/>
            <person name="Singh A."/>
            <person name="Wilkins M.J."/>
            <person name="Williams K.H."/>
            <person name="Banfield J.F."/>
        </authorList>
    </citation>
    <scope>NUCLEOTIDE SEQUENCE [LARGE SCALE GENOMIC DNA]</scope>
</reference>
<protein>
    <submittedName>
        <fullName evidence="3">Uncharacterized protein</fullName>
    </submittedName>
</protein>
<gene>
    <name evidence="3" type="ORF">UW79_C0014G0011</name>
</gene>
<organism evidence="3 4">
    <name type="scientific">Candidatus Yanofskybacteria bacterium GW2011_GWA2_44_9</name>
    <dbReference type="NCBI Taxonomy" id="1619025"/>
    <lineage>
        <taxon>Bacteria</taxon>
        <taxon>Candidatus Yanofskyibacteriota</taxon>
    </lineage>
</organism>
<dbReference type="EMBL" id="LCJR01000014">
    <property type="protein sequence ID" value="KKT81859.1"/>
    <property type="molecule type" value="Genomic_DNA"/>
</dbReference>
<evidence type="ECO:0000256" key="2">
    <source>
        <dbReference type="SAM" id="SignalP"/>
    </source>
</evidence>